<dbReference type="InterPro" id="IPR000529">
    <property type="entry name" value="Ribosomal_bS6"/>
</dbReference>
<dbReference type="OrthoDB" id="268530at2759"/>
<dbReference type="GO" id="GO:0006412">
    <property type="term" value="P:translation"/>
    <property type="evidence" value="ECO:0007669"/>
    <property type="project" value="InterPro"/>
</dbReference>
<sequence>MPSYELVLAIKKLQTPELTHCLKRAANFILDNNGILRKIENLGLKQLHYKISNPIPNAKRYTSAYFFLYHLDTSPTIMRKVHEDCIHDNDMIKAYYVKKESNLPDNYTCTLEDEMKPPALRPSVKQLIEEGRAKEIEYDMGPQNAKQIL</sequence>
<evidence type="ECO:0000256" key="1">
    <source>
        <dbReference type="ARBA" id="ARBA00009512"/>
    </source>
</evidence>
<dbReference type="Gene3D" id="3.30.70.60">
    <property type="match status" value="1"/>
</dbReference>
<dbReference type="CDD" id="cd15465">
    <property type="entry name" value="bS6_mito"/>
    <property type="match status" value="1"/>
</dbReference>
<evidence type="ECO:0000256" key="2">
    <source>
        <dbReference type="ARBA" id="ARBA00035170"/>
    </source>
</evidence>
<gene>
    <name evidence="4" type="ORF">RDWZM_006842</name>
</gene>
<dbReference type="GO" id="GO:0003735">
    <property type="term" value="F:structural constituent of ribosome"/>
    <property type="evidence" value="ECO:0007669"/>
    <property type="project" value="InterPro"/>
</dbReference>
<dbReference type="AlphaFoldDB" id="A0A9Q0MC63"/>
<evidence type="ECO:0000313" key="4">
    <source>
        <dbReference type="EMBL" id="KAJ6221030.1"/>
    </source>
</evidence>
<dbReference type="PANTHER" id="PTHR21011:SF1">
    <property type="entry name" value="SMALL RIBOSOMAL SUBUNIT PROTEIN BS6M"/>
    <property type="match status" value="1"/>
</dbReference>
<comment type="caution">
    <text evidence="4">The sequence shown here is derived from an EMBL/GenBank/DDBJ whole genome shotgun (WGS) entry which is preliminary data.</text>
</comment>
<dbReference type="PANTHER" id="PTHR21011">
    <property type="entry name" value="MITOCHONDRIAL 28S RIBOSOMAL PROTEIN S6"/>
    <property type="match status" value="1"/>
</dbReference>
<dbReference type="Pfam" id="PF01250">
    <property type="entry name" value="Ribosomal_S6"/>
    <property type="match status" value="1"/>
</dbReference>
<keyword evidence="5" id="KW-1185">Reference proteome</keyword>
<reference evidence="4" key="1">
    <citation type="submission" date="2022-12" db="EMBL/GenBank/DDBJ databases">
        <title>Genome assemblies of Blomia tropicalis.</title>
        <authorList>
            <person name="Cui Y."/>
        </authorList>
    </citation>
    <scope>NUCLEOTIDE SEQUENCE</scope>
    <source>
        <tissue evidence="4">Adult mites</tissue>
    </source>
</reference>
<evidence type="ECO:0000256" key="3">
    <source>
        <dbReference type="ARBA" id="ARBA00035365"/>
    </source>
</evidence>
<dbReference type="SUPFAM" id="SSF54995">
    <property type="entry name" value="Ribosomal protein S6"/>
    <property type="match status" value="1"/>
</dbReference>
<dbReference type="GO" id="GO:0005763">
    <property type="term" value="C:mitochondrial small ribosomal subunit"/>
    <property type="evidence" value="ECO:0007669"/>
    <property type="project" value="TreeGrafter"/>
</dbReference>
<proteinExistence type="inferred from homology"/>
<dbReference type="InterPro" id="IPR014717">
    <property type="entry name" value="Transl_elong_EF1B/ribsomal_bS6"/>
</dbReference>
<evidence type="ECO:0000313" key="5">
    <source>
        <dbReference type="Proteomes" id="UP001142055"/>
    </source>
</evidence>
<dbReference type="Proteomes" id="UP001142055">
    <property type="component" value="Chromosome 2"/>
</dbReference>
<dbReference type="InterPro" id="IPR035980">
    <property type="entry name" value="Ribosomal_bS6_sf"/>
</dbReference>
<dbReference type="OMA" id="ATHFTIT"/>
<organism evidence="4 5">
    <name type="scientific">Blomia tropicalis</name>
    <name type="common">Mite</name>
    <dbReference type="NCBI Taxonomy" id="40697"/>
    <lineage>
        <taxon>Eukaryota</taxon>
        <taxon>Metazoa</taxon>
        <taxon>Ecdysozoa</taxon>
        <taxon>Arthropoda</taxon>
        <taxon>Chelicerata</taxon>
        <taxon>Arachnida</taxon>
        <taxon>Acari</taxon>
        <taxon>Acariformes</taxon>
        <taxon>Sarcoptiformes</taxon>
        <taxon>Astigmata</taxon>
        <taxon>Glycyphagoidea</taxon>
        <taxon>Echimyopodidae</taxon>
        <taxon>Blomia</taxon>
    </lineage>
</organism>
<dbReference type="EMBL" id="JAPWDV010000002">
    <property type="protein sequence ID" value="KAJ6221030.1"/>
    <property type="molecule type" value="Genomic_DNA"/>
</dbReference>
<protein>
    <recommendedName>
        <fullName evidence="2">Small ribosomal subunit protein bS6m</fullName>
    </recommendedName>
    <alternativeName>
        <fullName evidence="3">28S ribosomal protein S6, mitochondrial</fullName>
    </alternativeName>
</protein>
<comment type="similarity">
    <text evidence="1">Belongs to the bacterial ribosomal protein bS6 family.</text>
</comment>
<dbReference type="GO" id="GO:0070181">
    <property type="term" value="F:small ribosomal subunit rRNA binding"/>
    <property type="evidence" value="ECO:0007669"/>
    <property type="project" value="TreeGrafter"/>
</dbReference>
<accession>A0A9Q0MC63</accession>
<name>A0A9Q0MC63_BLOTA</name>